<dbReference type="EMBL" id="JAPQKL010000003">
    <property type="protein sequence ID" value="KAJ5139240.1"/>
    <property type="molecule type" value="Genomic_DNA"/>
</dbReference>
<dbReference type="GeneID" id="81404002"/>
<evidence type="ECO:0000256" key="1">
    <source>
        <dbReference type="SAM" id="MobiDB-lite"/>
    </source>
</evidence>
<name>A0A9W9H5W3_9EURO</name>
<evidence type="ECO:0000313" key="2">
    <source>
        <dbReference type="EMBL" id="KAJ5139240.1"/>
    </source>
</evidence>
<accession>A0A9W9H5W3</accession>
<proteinExistence type="predicted"/>
<keyword evidence="3" id="KW-1185">Reference proteome</keyword>
<reference evidence="2" key="2">
    <citation type="journal article" date="2023" name="IMA Fungus">
        <title>Comparative genomic study of the Penicillium genus elucidates a diverse pangenome and 15 lateral gene transfer events.</title>
        <authorList>
            <person name="Petersen C."/>
            <person name="Sorensen T."/>
            <person name="Nielsen M.R."/>
            <person name="Sondergaard T.E."/>
            <person name="Sorensen J.L."/>
            <person name="Fitzpatrick D.A."/>
            <person name="Frisvad J.C."/>
            <person name="Nielsen K.L."/>
        </authorList>
    </citation>
    <scope>NUCLEOTIDE SEQUENCE</scope>
    <source>
        <strain evidence="2">IBT 22155</strain>
    </source>
</reference>
<protein>
    <submittedName>
        <fullName evidence="2">Uncharacterized protein</fullName>
    </submittedName>
</protein>
<dbReference type="Proteomes" id="UP001149079">
    <property type="component" value="Unassembled WGS sequence"/>
</dbReference>
<reference evidence="2" key="1">
    <citation type="submission" date="2022-11" db="EMBL/GenBank/DDBJ databases">
        <authorList>
            <person name="Petersen C."/>
        </authorList>
    </citation>
    <scope>NUCLEOTIDE SEQUENCE</scope>
    <source>
        <strain evidence="2">IBT 22155</strain>
    </source>
</reference>
<sequence>MRSRVQPQFQPSPFSPLSDHGRLTVHQGNSGGVETLPTISEDTVDYNERVISLGRILHGIDERTTVNGYLRMRAGRRAKVMALIEAKARPRLTYEPQVSMQEGAQIVALLKDKKPPAGE</sequence>
<evidence type="ECO:0000313" key="3">
    <source>
        <dbReference type="Proteomes" id="UP001149079"/>
    </source>
</evidence>
<feature type="region of interest" description="Disordered" evidence="1">
    <location>
        <begin position="1"/>
        <end position="37"/>
    </location>
</feature>
<feature type="compositionally biased region" description="Low complexity" evidence="1">
    <location>
        <begin position="1"/>
        <end position="16"/>
    </location>
</feature>
<dbReference type="AlphaFoldDB" id="A0A9W9H5W3"/>
<gene>
    <name evidence="2" type="ORF">N7515_004088</name>
</gene>
<comment type="caution">
    <text evidence="2">The sequence shown here is derived from an EMBL/GenBank/DDBJ whole genome shotgun (WGS) entry which is preliminary data.</text>
</comment>
<dbReference type="OrthoDB" id="4364700at2759"/>
<organism evidence="2 3">
    <name type="scientific">Penicillium bovifimosum</name>
    <dbReference type="NCBI Taxonomy" id="126998"/>
    <lineage>
        <taxon>Eukaryota</taxon>
        <taxon>Fungi</taxon>
        <taxon>Dikarya</taxon>
        <taxon>Ascomycota</taxon>
        <taxon>Pezizomycotina</taxon>
        <taxon>Eurotiomycetes</taxon>
        <taxon>Eurotiomycetidae</taxon>
        <taxon>Eurotiales</taxon>
        <taxon>Aspergillaceae</taxon>
        <taxon>Penicillium</taxon>
    </lineage>
</organism>
<dbReference type="RefSeq" id="XP_056523889.1">
    <property type="nucleotide sequence ID" value="XM_056664832.1"/>
</dbReference>